<reference evidence="2 3" key="1">
    <citation type="submission" date="2023-07" db="EMBL/GenBank/DDBJ databases">
        <title>Sequencing the genomes of 1000 actinobacteria strains.</title>
        <authorList>
            <person name="Klenk H.-P."/>
        </authorList>
    </citation>
    <scope>NUCLEOTIDE SEQUENCE [LARGE SCALE GENOMIC DNA]</scope>
    <source>
        <strain evidence="2 3">DSM 19426</strain>
    </source>
</reference>
<dbReference type="RefSeq" id="WP_310302314.1">
    <property type="nucleotide sequence ID" value="NZ_BAAAPS010000013.1"/>
</dbReference>
<accession>A0ABU2BW07</accession>
<organism evidence="2 3">
    <name type="scientific">Nocardioides marmoribigeumensis</name>
    <dbReference type="NCBI Taxonomy" id="433649"/>
    <lineage>
        <taxon>Bacteria</taxon>
        <taxon>Bacillati</taxon>
        <taxon>Actinomycetota</taxon>
        <taxon>Actinomycetes</taxon>
        <taxon>Propionibacteriales</taxon>
        <taxon>Nocardioidaceae</taxon>
        <taxon>Nocardioides</taxon>
    </lineage>
</organism>
<dbReference type="InterPro" id="IPR007730">
    <property type="entry name" value="SPOR-like_dom"/>
</dbReference>
<evidence type="ECO:0000313" key="2">
    <source>
        <dbReference type="EMBL" id="MDR7362822.1"/>
    </source>
</evidence>
<proteinExistence type="predicted"/>
<feature type="domain" description="SPOR" evidence="1">
    <location>
        <begin position="11"/>
        <end position="55"/>
    </location>
</feature>
<dbReference type="Proteomes" id="UP001183648">
    <property type="component" value="Unassembled WGS sequence"/>
</dbReference>
<dbReference type="EMBL" id="JAVDYG010000001">
    <property type="protein sequence ID" value="MDR7362822.1"/>
    <property type="molecule type" value="Genomic_DNA"/>
</dbReference>
<gene>
    <name evidence="2" type="ORF">J2S63_002375</name>
</gene>
<protein>
    <recommendedName>
        <fullName evidence="1">SPOR domain-containing protein</fullName>
    </recommendedName>
</protein>
<dbReference type="Pfam" id="PF05036">
    <property type="entry name" value="SPOR"/>
    <property type="match status" value="1"/>
</dbReference>
<sequence>MADTGPVHFLSSEDADELAKALKAEGYRAEGSPVDGPGDVRWELRVTPYDDGVAALVDVYGGWMPEETP</sequence>
<evidence type="ECO:0000259" key="1">
    <source>
        <dbReference type="Pfam" id="PF05036"/>
    </source>
</evidence>
<evidence type="ECO:0000313" key="3">
    <source>
        <dbReference type="Proteomes" id="UP001183648"/>
    </source>
</evidence>
<comment type="caution">
    <text evidence="2">The sequence shown here is derived from an EMBL/GenBank/DDBJ whole genome shotgun (WGS) entry which is preliminary data.</text>
</comment>
<name>A0ABU2BW07_9ACTN</name>
<keyword evidence="3" id="KW-1185">Reference proteome</keyword>